<dbReference type="InterPro" id="IPR001579">
    <property type="entry name" value="Glyco_hydro_18_chit_AS"/>
</dbReference>
<protein>
    <submittedName>
        <fullName evidence="12">Related to Chitinase</fullName>
    </submittedName>
</protein>
<feature type="chain" id="PRO_5001722941" evidence="10">
    <location>
        <begin position="22"/>
        <end position="552"/>
    </location>
</feature>
<feature type="domain" description="GH18" evidence="11">
    <location>
        <begin position="167"/>
        <end position="547"/>
    </location>
</feature>
<dbReference type="GO" id="GO:0006032">
    <property type="term" value="P:chitin catabolic process"/>
    <property type="evidence" value="ECO:0007669"/>
    <property type="project" value="UniProtKB-KW"/>
</dbReference>
<evidence type="ECO:0000256" key="9">
    <source>
        <dbReference type="SAM" id="MobiDB-lite"/>
    </source>
</evidence>
<dbReference type="PROSITE" id="PS51910">
    <property type="entry name" value="GH18_2"/>
    <property type="match status" value="1"/>
</dbReference>
<keyword evidence="3" id="KW-0146">Chitin degradation</keyword>
<feature type="signal peptide" evidence="10">
    <location>
        <begin position="1"/>
        <end position="21"/>
    </location>
</feature>
<evidence type="ECO:0000313" key="12">
    <source>
        <dbReference type="EMBL" id="CDI56735.1"/>
    </source>
</evidence>
<dbReference type="EMBL" id="HG529698">
    <property type="protein sequence ID" value="CDI56735.1"/>
    <property type="molecule type" value="Genomic_DNA"/>
</dbReference>
<evidence type="ECO:0000256" key="7">
    <source>
        <dbReference type="RuleBase" id="RU000489"/>
    </source>
</evidence>
<dbReference type="Gene3D" id="3.20.20.80">
    <property type="entry name" value="Glycosidases"/>
    <property type="match status" value="1"/>
</dbReference>
<dbReference type="Gene3D" id="3.10.50.10">
    <property type="match status" value="1"/>
</dbReference>
<dbReference type="InterPro" id="IPR050314">
    <property type="entry name" value="Glycosyl_Hydrlase_18"/>
</dbReference>
<dbReference type="SUPFAM" id="SSF51445">
    <property type="entry name" value="(Trans)glycosidases"/>
    <property type="match status" value="1"/>
</dbReference>
<dbReference type="InterPro" id="IPR029070">
    <property type="entry name" value="Chitinase_insertion_sf"/>
</dbReference>
<dbReference type="GO" id="GO:0008061">
    <property type="term" value="F:chitin binding"/>
    <property type="evidence" value="ECO:0007669"/>
    <property type="project" value="InterPro"/>
</dbReference>
<dbReference type="PANTHER" id="PTHR11177:SF317">
    <property type="entry name" value="CHITINASE 12-RELATED"/>
    <property type="match status" value="1"/>
</dbReference>
<dbReference type="SMART" id="SM00636">
    <property type="entry name" value="Glyco_18"/>
    <property type="match status" value="1"/>
</dbReference>
<feature type="compositionally biased region" description="Low complexity" evidence="9">
    <location>
        <begin position="132"/>
        <end position="157"/>
    </location>
</feature>
<dbReference type="GO" id="GO:0000272">
    <property type="term" value="P:polysaccharide catabolic process"/>
    <property type="evidence" value="ECO:0007669"/>
    <property type="project" value="UniProtKB-KW"/>
</dbReference>
<dbReference type="AlphaFoldDB" id="A0A077R2H5"/>
<evidence type="ECO:0000259" key="11">
    <source>
        <dbReference type="PROSITE" id="PS51910"/>
    </source>
</evidence>
<sequence>MKLLPLRVLALVSLFTTSTLALQDDITHASLHLTKFGADPIISDFSHRNTDSDPSSVSKLNLVADRLSSPPTSLRLSIQRRSLWQVLFGQGGKSGKKRRAAPSARFLPADRRRTPASSSRKIKRRNGSCKMSSSVNSTSVSTPTSTSSSSSPSPTNSGNDTRTSTNKIMAGYWPDWVNSEFPPTAIDFSKFDIVNYAFAIPTAKFDLSIPTDSSGGLLKSFVSACKAGDTKAVLSLGGWGGSTYFSPAVRTAASRATFIRNINKYYTQYNLDGIDIDWEYPGQTGAGNQLDPSDTANFQTFLTELRASLPQGALITAAVSHQPWISSSGQPVESVARAAASIDYIMIMNYDVWGSSSNPGPNAPLANLCGNSSQPGANAAAGVKAWSAAGMPRDKILLGIPAYGYINTSSKKVLRTRSTISSPSSSSASQVPIRTEKRAVTLTSMSGSTSEGQINFSTLVSQGALKLDSDGLYDGSGGFTKYWDDCSDTPYLSDGTKIITYDDTSSIYDKGAFVNAAGIGGMSMWSLDGDTKSWALTNSAVAGMSSTTAIQS</sequence>
<keyword evidence="4" id="KW-0119">Carbohydrate metabolism</keyword>
<keyword evidence="5 7" id="KW-0326">Glycosidase</keyword>
<evidence type="ECO:0000256" key="8">
    <source>
        <dbReference type="RuleBase" id="RU004453"/>
    </source>
</evidence>
<evidence type="ECO:0000256" key="2">
    <source>
        <dbReference type="ARBA" id="ARBA00022801"/>
    </source>
</evidence>
<evidence type="ECO:0000256" key="10">
    <source>
        <dbReference type="SAM" id="SignalP"/>
    </source>
</evidence>
<reference evidence="12" key="1">
    <citation type="journal article" date="2014" name="Genome Biol. Evol.">
        <title>Gene Loss Rather Than Gene Gain Is Associated with a Host Jump from Monocots to Dicots in the Smut Fungus Melanopsichium pennsylvanicum.</title>
        <authorList>
            <person name="Sharma R."/>
            <person name="Mishra B."/>
            <person name="Runge F."/>
            <person name="Thines M."/>
        </authorList>
    </citation>
    <scope>NUCLEOTIDE SEQUENCE</scope>
    <source>
        <strain evidence="12">4</strain>
    </source>
</reference>
<dbReference type="Pfam" id="PF00704">
    <property type="entry name" value="Glyco_hydro_18"/>
    <property type="match status" value="1"/>
</dbReference>
<keyword evidence="2 7" id="KW-0378">Hydrolase</keyword>
<dbReference type="GO" id="GO:0005576">
    <property type="term" value="C:extracellular region"/>
    <property type="evidence" value="ECO:0007669"/>
    <property type="project" value="TreeGrafter"/>
</dbReference>
<organism evidence="12">
    <name type="scientific">Melanopsichium pennsylvanicum 4</name>
    <dbReference type="NCBI Taxonomy" id="1398559"/>
    <lineage>
        <taxon>Eukaryota</taxon>
        <taxon>Fungi</taxon>
        <taxon>Dikarya</taxon>
        <taxon>Basidiomycota</taxon>
        <taxon>Ustilaginomycotina</taxon>
        <taxon>Ustilaginomycetes</taxon>
        <taxon>Ustilaginales</taxon>
        <taxon>Ustilaginaceae</taxon>
        <taxon>Melanopsichium</taxon>
    </lineage>
</organism>
<dbReference type="PROSITE" id="PS01095">
    <property type="entry name" value="GH18_1"/>
    <property type="match status" value="1"/>
</dbReference>
<keyword evidence="6" id="KW-0624">Polysaccharide degradation</keyword>
<accession>A0A077R2H5</accession>
<comment type="similarity">
    <text evidence="8">Belongs to the glycosyl hydrolase 18 family.</text>
</comment>
<dbReference type="PANTHER" id="PTHR11177">
    <property type="entry name" value="CHITINASE"/>
    <property type="match status" value="1"/>
</dbReference>
<evidence type="ECO:0000256" key="6">
    <source>
        <dbReference type="ARBA" id="ARBA00023326"/>
    </source>
</evidence>
<evidence type="ECO:0000256" key="5">
    <source>
        <dbReference type="ARBA" id="ARBA00023295"/>
    </source>
</evidence>
<evidence type="ECO:0000256" key="1">
    <source>
        <dbReference type="ARBA" id="ARBA00000822"/>
    </source>
</evidence>
<evidence type="ECO:0000256" key="4">
    <source>
        <dbReference type="ARBA" id="ARBA00023277"/>
    </source>
</evidence>
<comment type="catalytic activity">
    <reaction evidence="1">
        <text>Random endo-hydrolysis of N-acetyl-beta-D-glucosaminide (1-&gt;4)-beta-linkages in chitin and chitodextrins.</text>
        <dbReference type="EC" id="3.2.1.14"/>
    </reaction>
</comment>
<keyword evidence="10" id="KW-0732">Signal</keyword>
<dbReference type="GO" id="GO:0008843">
    <property type="term" value="F:endochitinase activity"/>
    <property type="evidence" value="ECO:0007669"/>
    <property type="project" value="UniProtKB-EC"/>
</dbReference>
<evidence type="ECO:0000256" key="3">
    <source>
        <dbReference type="ARBA" id="ARBA00023024"/>
    </source>
</evidence>
<dbReference type="InterPro" id="IPR001223">
    <property type="entry name" value="Glyco_hydro18_cat"/>
</dbReference>
<feature type="region of interest" description="Disordered" evidence="9">
    <location>
        <begin position="89"/>
        <end position="164"/>
    </location>
</feature>
<name>A0A077R2H5_9BASI</name>
<dbReference type="InterPro" id="IPR011583">
    <property type="entry name" value="Chitinase_II/V-like_cat"/>
</dbReference>
<proteinExistence type="inferred from homology"/>
<dbReference type="InterPro" id="IPR017853">
    <property type="entry name" value="GH"/>
</dbReference>